<evidence type="ECO:0000259" key="13">
    <source>
        <dbReference type="Pfam" id="PF07774"/>
    </source>
</evidence>
<comment type="caution">
    <text evidence="15">The sequence shown here is derived from an EMBL/GenBank/DDBJ whole genome shotgun (WGS) entry which is preliminary data.</text>
</comment>
<feature type="domain" description="EMC1 first beta-propeller" evidence="14">
    <location>
        <begin position="34"/>
        <end position="437"/>
    </location>
</feature>
<keyword evidence="5 11" id="KW-0812">Transmembrane</keyword>
<feature type="transmembrane region" description="Helical" evidence="11">
    <location>
        <begin position="956"/>
        <end position="976"/>
    </location>
</feature>
<keyword evidence="9 11" id="KW-0472">Membrane</keyword>
<sequence length="988" mass="107567">MPHWRSTPNSTSFIMRLPLNLLCLTLSILPRTLAVFADEAYIVDYHHELLGIPQPETTFFYKPRENEQGALLYTLSDLGVLGAVNPSTGQVRWRQILANYNNSGKGLLRPVEGAGTVVSALGNRVDTWDAKNGRERWGNTFSGIAKDLEVVEGFDNVKDVLTLFEDAGKVVVRKLNGDNGDVVWEYVDASGDFPLQISTNVRDIFVVTLHGSWGGYSVKVTTLDHLTGQRVTEYTLSTKGDVHTPEDVLLVGANSATPIIAWTDRSLKNLKVNILGKPSDLQTLPLKSSDGELTKVSIHAPNLVQSLPHFLVHSQSATSNRADVYHIDMKSGSISKAYEIPKLAGKGAFSISSQGANVYFTRFTEDETFIFSSMSHGILGRWPIKAEKEHGRLQFLHGASEVVQKAPDNYAVRSAMVSVEQDWVLVLNGAVAWSRPEGLSGIVAAEWADIPVSESLAETLEAEAHSSPWAAYIHRVKRHINDLQYLPAYLQKLPTQILSAILPADLAAPKEGVLARDSFGFNKLVIVATQRGRLYALDAGSQGSVVWSSKAFDIPVGKEWDVKSIYVDNSKSTTTVRGSQGEYIIVNTTTGQGLEAINPGQWPAVQSAAVVDSDSGRWVLPIGVNGNPGDIPKDWAPKGSLVVRGENGEVKGLKFDTQGLDAKPVFTWSFHPPTGQRVVGVVAKPVHDPVASIGRVLGDRTVLYKYLNPNVILVTAVSDLTSTASFYLLDTVSGDLLYAVHHEGVDTKKSIASVFTENWFAYSFWSDEISTTTSLQGSKGHKLVVTDLYESPIPNDRGPLGSNMNASSLDPLDVINAGPVLPHVVSQSFVVPEAITHMSVSQTRQGITTRQLLCTLESNSIVSIPRFLLDPRRPVGRDPIPAEQEEGLLRYSPVIEFDPKLIITHKREVLGIKGIITSPALLESTSLVFAYGIDVFGTRVTPSAAFDILGKAFNKLSLVATVLALGAGVTILAPMVRRKQINGRWLNV</sequence>
<comment type="subcellular location">
    <subcellularLocation>
        <location evidence="1">Endoplasmic reticulum membrane</location>
        <topology evidence="1">Single-pass type I membrane protein</topology>
    </subcellularLocation>
</comment>
<dbReference type="InterPro" id="IPR018391">
    <property type="entry name" value="PQQ_b-propeller_rpt"/>
</dbReference>
<evidence type="ECO:0000256" key="10">
    <source>
        <dbReference type="ARBA" id="ARBA00023180"/>
    </source>
</evidence>
<dbReference type="InterPro" id="IPR026895">
    <property type="entry name" value="EMC1"/>
</dbReference>
<evidence type="ECO:0000256" key="1">
    <source>
        <dbReference type="ARBA" id="ARBA00004115"/>
    </source>
</evidence>
<keyword evidence="10" id="KW-0325">Glycoprotein</keyword>
<evidence type="ECO:0000256" key="11">
    <source>
        <dbReference type="SAM" id="Phobius"/>
    </source>
</evidence>
<evidence type="ECO:0000256" key="9">
    <source>
        <dbReference type="ARBA" id="ARBA00023136"/>
    </source>
</evidence>
<dbReference type="InterPro" id="IPR015943">
    <property type="entry name" value="WD40/YVTN_repeat-like_dom_sf"/>
</dbReference>
<protein>
    <recommendedName>
        <fullName evidence="4">ER membrane protein complex subunit 1</fullName>
    </recommendedName>
</protein>
<dbReference type="GO" id="GO:0072546">
    <property type="term" value="C:EMC complex"/>
    <property type="evidence" value="ECO:0007669"/>
    <property type="project" value="InterPro"/>
</dbReference>
<reference evidence="15" key="1">
    <citation type="submission" date="2020-10" db="EMBL/GenBank/DDBJ databases">
        <authorList>
            <person name="Kusch S."/>
        </authorList>
    </citation>
    <scope>NUCLEOTIDE SEQUENCE</scope>
    <source>
        <strain evidence="15">SwB9</strain>
    </source>
</reference>
<dbReference type="OrthoDB" id="28092at2759"/>
<name>A0A8H2VST4_9HELO</name>
<dbReference type="EMBL" id="CAJHIA010000011">
    <property type="protein sequence ID" value="CAD6444044.1"/>
    <property type="molecule type" value="Genomic_DNA"/>
</dbReference>
<comment type="similarity">
    <text evidence="2">Belongs to the EMC1 family.</text>
</comment>
<evidence type="ECO:0000313" key="16">
    <source>
        <dbReference type="Proteomes" id="UP000624404"/>
    </source>
</evidence>
<feature type="domain" description="ER membrane protein complex subunit 1 C-terminal" evidence="13">
    <location>
        <begin position="756"/>
        <end position="985"/>
    </location>
</feature>
<dbReference type="InterPro" id="IPR011678">
    <property type="entry name" value="EMC1_C"/>
</dbReference>
<keyword evidence="16" id="KW-1185">Reference proteome</keyword>
<evidence type="ECO:0000256" key="5">
    <source>
        <dbReference type="ARBA" id="ARBA00022692"/>
    </source>
</evidence>
<evidence type="ECO:0000256" key="7">
    <source>
        <dbReference type="ARBA" id="ARBA00022824"/>
    </source>
</evidence>
<evidence type="ECO:0000259" key="14">
    <source>
        <dbReference type="Pfam" id="PF25293"/>
    </source>
</evidence>
<evidence type="ECO:0000256" key="3">
    <source>
        <dbReference type="ARBA" id="ARBA00011276"/>
    </source>
</evidence>
<evidence type="ECO:0000256" key="6">
    <source>
        <dbReference type="ARBA" id="ARBA00022729"/>
    </source>
</evidence>
<feature type="signal peptide" evidence="12">
    <location>
        <begin position="1"/>
        <end position="34"/>
    </location>
</feature>
<dbReference type="Gene3D" id="2.130.10.10">
    <property type="entry name" value="YVTN repeat-like/Quinoprotein amine dehydrogenase"/>
    <property type="match status" value="1"/>
</dbReference>
<evidence type="ECO:0000256" key="4">
    <source>
        <dbReference type="ARBA" id="ARBA00020824"/>
    </source>
</evidence>
<dbReference type="InterPro" id="IPR011047">
    <property type="entry name" value="Quinoprotein_ADH-like_sf"/>
</dbReference>
<keyword evidence="6 12" id="KW-0732">Signal</keyword>
<dbReference type="SUPFAM" id="SSF50998">
    <property type="entry name" value="Quinoprotein alcohol dehydrogenase-like"/>
    <property type="match status" value="2"/>
</dbReference>
<dbReference type="PANTHER" id="PTHR21573">
    <property type="entry name" value="ER MEMBRANE PROTEIN COMPLEX SUBUNIT 1"/>
    <property type="match status" value="1"/>
</dbReference>
<dbReference type="SMART" id="SM00564">
    <property type="entry name" value="PQQ"/>
    <property type="match status" value="2"/>
</dbReference>
<gene>
    <name evidence="15" type="ORF">SCLTRI_LOCUS3836</name>
</gene>
<dbReference type="AlphaFoldDB" id="A0A8H2VST4"/>
<evidence type="ECO:0000256" key="2">
    <source>
        <dbReference type="ARBA" id="ARBA00007904"/>
    </source>
</evidence>
<organism evidence="15 16">
    <name type="scientific">Sclerotinia trifoliorum</name>
    <dbReference type="NCBI Taxonomy" id="28548"/>
    <lineage>
        <taxon>Eukaryota</taxon>
        <taxon>Fungi</taxon>
        <taxon>Dikarya</taxon>
        <taxon>Ascomycota</taxon>
        <taxon>Pezizomycotina</taxon>
        <taxon>Leotiomycetes</taxon>
        <taxon>Helotiales</taxon>
        <taxon>Sclerotiniaceae</taxon>
        <taxon>Sclerotinia</taxon>
    </lineage>
</organism>
<dbReference type="PANTHER" id="PTHR21573:SF0">
    <property type="entry name" value="ER MEMBRANE PROTEIN COMPLEX SUBUNIT 1"/>
    <property type="match status" value="1"/>
</dbReference>
<evidence type="ECO:0000256" key="8">
    <source>
        <dbReference type="ARBA" id="ARBA00022989"/>
    </source>
</evidence>
<dbReference type="Proteomes" id="UP000624404">
    <property type="component" value="Unassembled WGS sequence"/>
</dbReference>
<proteinExistence type="inferred from homology"/>
<feature type="chain" id="PRO_5034687093" description="ER membrane protein complex subunit 1" evidence="12">
    <location>
        <begin position="35"/>
        <end position="988"/>
    </location>
</feature>
<dbReference type="Pfam" id="PF07774">
    <property type="entry name" value="EMC1_C"/>
    <property type="match status" value="1"/>
</dbReference>
<accession>A0A8H2VST4</accession>
<keyword evidence="7" id="KW-0256">Endoplasmic reticulum</keyword>
<keyword evidence="8 11" id="KW-1133">Transmembrane helix</keyword>
<evidence type="ECO:0000256" key="12">
    <source>
        <dbReference type="SAM" id="SignalP"/>
    </source>
</evidence>
<dbReference type="GO" id="GO:0034975">
    <property type="term" value="P:protein folding in endoplasmic reticulum"/>
    <property type="evidence" value="ECO:0007669"/>
    <property type="project" value="TreeGrafter"/>
</dbReference>
<dbReference type="InterPro" id="IPR058545">
    <property type="entry name" value="Beta-prop_EMC1_1st"/>
</dbReference>
<dbReference type="Pfam" id="PF25293">
    <property type="entry name" value="Beta-prop_EMC1_N"/>
    <property type="match status" value="1"/>
</dbReference>
<comment type="subunit">
    <text evidence="3">Component of the ER membrane protein complex (EMC).</text>
</comment>
<evidence type="ECO:0000313" key="15">
    <source>
        <dbReference type="EMBL" id="CAD6444044.1"/>
    </source>
</evidence>